<gene>
    <name evidence="12" type="ORF">H4O21_20070</name>
</gene>
<dbReference type="InterPro" id="IPR011006">
    <property type="entry name" value="CheY-like_superfamily"/>
</dbReference>
<dbReference type="Gene3D" id="1.10.10.10">
    <property type="entry name" value="Winged helix-like DNA-binding domain superfamily/Winged helix DNA-binding domain"/>
    <property type="match status" value="1"/>
</dbReference>
<keyword evidence="13" id="KW-1185">Reference proteome</keyword>
<keyword evidence="2" id="KW-0963">Cytoplasm</keyword>
<evidence type="ECO:0000256" key="5">
    <source>
        <dbReference type="ARBA" id="ARBA00023015"/>
    </source>
</evidence>
<dbReference type="SMART" id="SM00862">
    <property type="entry name" value="Trans_reg_C"/>
    <property type="match status" value="1"/>
</dbReference>
<keyword evidence="7" id="KW-0804">Transcription</keyword>
<evidence type="ECO:0000256" key="9">
    <source>
        <dbReference type="PROSITE-ProRule" id="PRU01091"/>
    </source>
</evidence>
<keyword evidence="3 8" id="KW-0597">Phosphoprotein</keyword>
<dbReference type="FunFam" id="1.10.10.10:FF:000099">
    <property type="entry name" value="Two-component system response regulator TorR"/>
    <property type="match status" value="1"/>
</dbReference>
<dbReference type="AlphaFoldDB" id="A0A839IW51"/>
<evidence type="ECO:0000313" key="12">
    <source>
        <dbReference type="EMBL" id="MBB1488910.1"/>
    </source>
</evidence>
<dbReference type="InterPro" id="IPR016032">
    <property type="entry name" value="Sig_transdc_resp-reg_C-effctor"/>
</dbReference>
<evidence type="ECO:0000256" key="8">
    <source>
        <dbReference type="PROSITE-ProRule" id="PRU00169"/>
    </source>
</evidence>
<proteinExistence type="predicted"/>
<evidence type="ECO:0000256" key="2">
    <source>
        <dbReference type="ARBA" id="ARBA00022490"/>
    </source>
</evidence>
<organism evidence="12 13">
    <name type="scientific">Oceanospirillum sediminis</name>
    <dbReference type="NCBI Taxonomy" id="2760088"/>
    <lineage>
        <taxon>Bacteria</taxon>
        <taxon>Pseudomonadati</taxon>
        <taxon>Pseudomonadota</taxon>
        <taxon>Gammaproteobacteria</taxon>
        <taxon>Oceanospirillales</taxon>
        <taxon>Oceanospirillaceae</taxon>
        <taxon>Oceanospirillum</taxon>
    </lineage>
</organism>
<dbReference type="Gene3D" id="6.10.250.690">
    <property type="match status" value="1"/>
</dbReference>
<evidence type="ECO:0000259" key="11">
    <source>
        <dbReference type="PROSITE" id="PS51755"/>
    </source>
</evidence>
<dbReference type="GO" id="GO:0032993">
    <property type="term" value="C:protein-DNA complex"/>
    <property type="evidence" value="ECO:0007669"/>
    <property type="project" value="TreeGrafter"/>
</dbReference>
<dbReference type="RefSeq" id="WP_182810681.1">
    <property type="nucleotide sequence ID" value="NZ_JACJFM010000038.1"/>
</dbReference>
<dbReference type="SMART" id="SM00448">
    <property type="entry name" value="REC"/>
    <property type="match status" value="1"/>
</dbReference>
<feature type="domain" description="Response regulatory" evidence="10">
    <location>
        <begin position="3"/>
        <end position="116"/>
    </location>
</feature>
<name>A0A839IW51_9GAMM</name>
<evidence type="ECO:0000256" key="4">
    <source>
        <dbReference type="ARBA" id="ARBA00023012"/>
    </source>
</evidence>
<keyword evidence="6 9" id="KW-0238">DNA-binding</keyword>
<comment type="subcellular location">
    <subcellularLocation>
        <location evidence="1">Cytoplasm</location>
    </subcellularLocation>
</comment>
<evidence type="ECO:0000256" key="3">
    <source>
        <dbReference type="ARBA" id="ARBA00022553"/>
    </source>
</evidence>
<feature type="modified residue" description="4-aspartylphosphate" evidence="8">
    <location>
        <position position="52"/>
    </location>
</feature>
<feature type="domain" description="OmpR/PhoB-type" evidence="11">
    <location>
        <begin position="131"/>
        <end position="230"/>
    </location>
</feature>
<dbReference type="CDD" id="cd00383">
    <property type="entry name" value="trans_reg_C"/>
    <property type="match status" value="1"/>
</dbReference>
<reference evidence="12 13" key="1">
    <citation type="submission" date="2020-08" db="EMBL/GenBank/DDBJ databases">
        <title>Oceanospirillum sp. nov. isolated from marine sediment.</title>
        <authorList>
            <person name="Ji X."/>
        </authorList>
    </citation>
    <scope>NUCLEOTIDE SEQUENCE [LARGE SCALE GENOMIC DNA]</scope>
    <source>
        <strain evidence="12 13">D5</strain>
    </source>
</reference>
<evidence type="ECO:0000259" key="10">
    <source>
        <dbReference type="PROSITE" id="PS50110"/>
    </source>
</evidence>
<evidence type="ECO:0000256" key="7">
    <source>
        <dbReference type="ARBA" id="ARBA00023163"/>
    </source>
</evidence>
<accession>A0A839IW51</accession>
<dbReference type="Pfam" id="PF00072">
    <property type="entry name" value="Response_reg"/>
    <property type="match status" value="1"/>
</dbReference>
<dbReference type="InterPro" id="IPR001867">
    <property type="entry name" value="OmpR/PhoB-type_DNA-bd"/>
</dbReference>
<dbReference type="SUPFAM" id="SSF52172">
    <property type="entry name" value="CheY-like"/>
    <property type="match status" value="1"/>
</dbReference>
<dbReference type="Gene3D" id="3.40.50.2300">
    <property type="match status" value="1"/>
</dbReference>
<sequence>MHKILLVEDNLSLAESISDYLTMEGFTVGTEPDGAQAEQRILSEQPDLIILDLMLPGKDGLSICRDIRAHYSGMILMFTAKESEIDNIVGLELGADDYLIKPVNPRLLLAKIKSLLRRESTPAVTTAYSPSELRQFPGLTLCTQQRQVTLRGIPVPLTTMEFDLLDLLSAHPGTILEREFIARSILGREYDGLDRSIDTVISQLRKKLGDNAKEPGLIKTVRGKGYIFVPGGLDQR</sequence>
<dbReference type="GO" id="GO:0000156">
    <property type="term" value="F:phosphorelay response regulator activity"/>
    <property type="evidence" value="ECO:0007669"/>
    <property type="project" value="TreeGrafter"/>
</dbReference>
<dbReference type="Proteomes" id="UP000565262">
    <property type="component" value="Unassembled WGS sequence"/>
</dbReference>
<dbReference type="InterPro" id="IPR036388">
    <property type="entry name" value="WH-like_DNA-bd_sf"/>
</dbReference>
<dbReference type="GO" id="GO:0006355">
    <property type="term" value="P:regulation of DNA-templated transcription"/>
    <property type="evidence" value="ECO:0007669"/>
    <property type="project" value="InterPro"/>
</dbReference>
<evidence type="ECO:0000313" key="13">
    <source>
        <dbReference type="Proteomes" id="UP000565262"/>
    </source>
</evidence>
<comment type="caution">
    <text evidence="12">The sequence shown here is derived from an EMBL/GenBank/DDBJ whole genome shotgun (WGS) entry which is preliminary data.</text>
</comment>
<dbReference type="PROSITE" id="PS51755">
    <property type="entry name" value="OMPR_PHOB"/>
    <property type="match status" value="1"/>
</dbReference>
<keyword evidence="4" id="KW-0902">Two-component regulatory system</keyword>
<dbReference type="Pfam" id="PF00486">
    <property type="entry name" value="Trans_reg_C"/>
    <property type="match status" value="1"/>
</dbReference>
<dbReference type="FunFam" id="3.40.50.2300:FF:000001">
    <property type="entry name" value="DNA-binding response regulator PhoB"/>
    <property type="match status" value="1"/>
</dbReference>
<keyword evidence="5" id="KW-0805">Transcription regulation</keyword>
<dbReference type="PROSITE" id="PS50110">
    <property type="entry name" value="RESPONSE_REGULATORY"/>
    <property type="match status" value="1"/>
</dbReference>
<protein>
    <submittedName>
        <fullName evidence="12">Response regulator</fullName>
    </submittedName>
</protein>
<evidence type="ECO:0000256" key="6">
    <source>
        <dbReference type="ARBA" id="ARBA00023125"/>
    </source>
</evidence>
<dbReference type="GO" id="GO:0000976">
    <property type="term" value="F:transcription cis-regulatory region binding"/>
    <property type="evidence" value="ECO:0007669"/>
    <property type="project" value="TreeGrafter"/>
</dbReference>
<dbReference type="InterPro" id="IPR001789">
    <property type="entry name" value="Sig_transdc_resp-reg_receiver"/>
</dbReference>
<feature type="DNA-binding region" description="OmpR/PhoB-type" evidence="9">
    <location>
        <begin position="131"/>
        <end position="230"/>
    </location>
</feature>
<dbReference type="PANTHER" id="PTHR48111">
    <property type="entry name" value="REGULATOR OF RPOS"/>
    <property type="match status" value="1"/>
</dbReference>
<dbReference type="InterPro" id="IPR039420">
    <property type="entry name" value="WalR-like"/>
</dbReference>
<dbReference type="PANTHER" id="PTHR48111:SF47">
    <property type="entry name" value="TRANSCRIPTIONAL REGULATORY PROTEIN RSTA"/>
    <property type="match status" value="1"/>
</dbReference>
<evidence type="ECO:0000256" key="1">
    <source>
        <dbReference type="ARBA" id="ARBA00004496"/>
    </source>
</evidence>
<dbReference type="EMBL" id="JACJFM010000038">
    <property type="protein sequence ID" value="MBB1488910.1"/>
    <property type="molecule type" value="Genomic_DNA"/>
</dbReference>
<dbReference type="SUPFAM" id="SSF46894">
    <property type="entry name" value="C-terminal effector domain of the bipartite response regulators"/>
    <property type="match status" value="1"/>
</dbReference>
<dbReference type="GO" id="GO:0005829">
    <property type="term" value="C:cytosol"/>
    <property type="evidence" value="ECO:0007669"/>
    <property type="project" value="TreeGrafter"/>
</dbReference>